<evidence type="ECO:0000256" key="5">
    <source>
        <dbReference type="ARBA" id="ARBA00035043"/>
    </source>
</evidence>
<dbReference type="InterPro" id="IPR052842">
    <property type="entry name" value="ER_Co-chaperone"/>
</dbReference>
<dbReference type="Proteomes" id="UP001189429">
    <property type="component" value="Unassembled WGS sequence"/>
</dbReference>
<comment type="caution">
    <text evidence="8">The sequence shown here is derived from an EMBL/GenBank/DDBJ whole genome shotgun (WGS) entry which is preliminary data.</text>
</comment>
<dbReference type="InterPro" id="IPR013766">
    <property type="entry name" value="Thioredoxin_domain"/>
</dbReference>
<dbReference type="SMART" id="SM00271">
    <property type="entry name" value="DnaJ"/>
    <property type="match status" value="1"/>
</dbReference>
<dbReference type="CDD" id="cd02961">
    <property type="entry name" value="PDI_a_family"/>
    <property type="match status" value="1"/>
</dbReference>
<keyword evidence="6" id="KW-0732">Signal</keyword>
<evidence type="ECO:0000256" key="4">
    <source>
        <dbReference type="ARBA" id="ARBA00035002"/>
    </source>
</evidence>
<feature type="chain" id="PRO_5045471738" description="DnaJ homolog subfamily C member 16" evidence="6">
    <location>
        <begin position="20"/>
        <end position="721"/>
    </location>
</feature>
<evidence type="ECO:0000259" key="7">
    <source>
        <dbReference type="PROSITE" id="PS50076"/>
    </source>
</evidence>
<gene>
    <name evidence="8" type="ORF">PCOR1329_LOCUS81805</name>
</gene>
<comment type="function">
    <text evidence="4">Plays an important role in regulating the size of autophagosomes during the formation process.</text>
</comment>
<proteinExistence type="predicted"/>
<dbReference type="PROSITE" id="PS50076">
    <property type="entry name" value="DNAJ_2"/>
    <property type="match status" value="1"/>
</dbReference>
<dbReference type="InterPro" id="IPR018253">
    <property type="entry name" value="DnaJ_domain_CS"/>
</dbReference>
<feature type="signal peptide" evidence="6">
    <location>
        <begin position="1"/>
        <end position="19"/>
    </location>
</feature>
<feature type="domain" description="J" evidence="7">
    <location>
        <begin position="28"/>
        <end position="94"/>
    </location>
</feature>
<evidence type="ECO:0000313" key="9">
    <source>
        <dbReference type="Proteomes" id="UP001189429"/>
    </source>
</evidence>
<organism evidence="8 9">
    <name type="scientific">Prorocentrum cordatum</name>
    <dbReference type="NCBI Taxonomy" id="2364126"/>
    <lineage>
        <taxon>Eukaryota</taxon>
        <taxon>Sar</taxon>
        <taxon>Alveolata</taxon>
        <taxon>Dinophyceae</taxon>
        <taxon>Prorocentrales</taxon>
        <taxon>Prorocentraceae</taxon>
        <taxon>Prorocentrum</taxon>
    </lineage>
</organism>
<dbReference type="PROSITE" id="PS00636">
    <property type="entry name" value="DNAJ_1"/>
    <property type="match status" value="1"/>
</dbReference>
<dbReference type="PANTHER" id="PTHR45184:SF1">
    <property type="entry name" value="DNAJ PROTEIN ERDJ3A"/>
    <property type="match status" value="1"/>
</dbReference>
<dbReference type="InterPro" id="IPR036249">
    <property type="entry name" value="Thioredoxin-like_sf"/>
</dbReference>
<dbReference type="Gene3D" id="1.10.287.110">
    <property type="entry name" value="DnaJ domain"/>
    <property type="match status" value="1"/>
</dbReference>
<dbReference type="EMBL" id="CAUYUJ010021704">
    <property type="protein sequence ID" value="CAK0906518.1"/>
    <property type="molecule type" value="Genomic_DNA"/>
</dbReference>
<keyword evidence="3" id="KW-0072">Autophagy</keyword>
<evidence type="ECO:0000256" key="2">
    <source>
        <dbReference type="ARBA" id="ARBA00020921"/>
    </source>
</evidence>
<sequence length="721" mass="79898">MPSTLLLALLGALPLRAEGGKKRKGGADYYDILGVKEKDDAATIKKAYRAKSLLYHPDKCEEDKDACQAKFIEVSTAYEVLTDPEKRKVYDRDGEEGLKDGGGGGEQARQMFRQFFGREPDGDVKIVKDRFGRMTFQEMGEPGPKEDIFGDTNVTELTDDVYSSFVNERTEPVIVMFYKDARVGEAKPEYAAFCNTFQSFLMVASVNCRQQRSVCKQASIDSFPAIRWFPEVYDAAFSAKAIGKWVSSMMPDYSKVLEDKHALRQWLDDAKGPAVLLFTDKSSSPPMWKALSREFKGKVSLAVVLRCDKNGVFKTPLQREYDVRVPSIVRLDPLDDVGKIAEKFDHQLKQEVLKIWLLKVLSQGRKAGPVATFKEWSRQRYEESRRTLPVGDVAPHLVALLALIHVQVTEGEDSDMANDGGSATTDIDSFLAVLKKELQEPFDGRFANGVACVGGAPLVQIQPGLDRGSPSEPLWNYSRVQQLRVDKEAPSMRQKDMNELIQIVTDQAAVWVSEELEHDCTNGGGQDAVSIAYNIDYGNPRQQVEATASNIQAKAAAASENPHCTTVLVIGDISYQGAASMNLHAPEIDKGLVLLSRRRERGDMRASALGNPAEVDPEVPARVISQDQRLTQLGRIMVSTLGWIFLQRSTSATLPFLLEQPRGHGVSDHAPAQALFARLCQKAAGDLLLGLRAQAFLRPSPETFVHPGAECEMFNTDREMV</sequence>
<evidence type="ECO:0000256" key="6">
    <source>
        <dbReference type="SAM" id="SignalP"/>
    </source>
</evidence>
<name>A0ABN9Y230_9DINO</name>
<dbReference type="PANTHER" id="PTHR45184">
    <property type="entry name" value="DNAJ PROTEIN ERDJ3A"/>
    <property type="match status" value="1"/>
</dbReference>
<dbReference type="Pfam" id="PF00226">
    <property type="entry name" value="DnaJ"/>
    <property type="match status" value="1"/>
</dbReference>
<reference evidence="8" key="1">
    <citation type="submission" date="2023-10" db="EMBL/GenBank/DDBJ databases">
        <authorList>
            <person name="Chen Y."/>
            <person name="Shah S."/>
            <person name="Dougan E. K."/>
            <person name="Thang M."/>
            <person name="Chan C."/>
        </authorList>
    </citation>
    <scope>NUCLEOTIDE SEQUENCE [LARGE SCALE GENOMIC DNA]</scope>
</reference>
<keyword evidence="9" id="KW-1185">Reference proteome</keyword>
<dbReference type="SUPFAM" id="SSF52833">
    <property type="entry name" value="Thioredoxin-like"/>
    <property type="match status" value="1"/>
</dbReference>
<evidence type="ECO:0000256" key="3">
    <source>
        <dbReference type="ARBA" id="ARBA00023006"/>
    </source>
</evidence>
<dbReference type="InterPro" id="IPR001623">
    <property type="entry name" value="DnaJ_domain"/>
</dbReference>
<protein>
    <recommendedName>
        <fullName evidence="2">DnaJ homolog subfamily C member 16</fullName>
    </recommendedName>
    <alternativeName>
        <fullName evidence="5">Endoplasmic reticulum DNA J domain-containing protein 8</fullName>
    </alternativeName>
</protein>
<evidence type="ECO:0000256" key="1">
    <source>
        <dbReference type="ARBA" id="ARBA00004163"/>
    </source>
</evidence>
<dbReference type="Gene3D" id="3.40.30.10">
    <property type="entry name" value="Glutaredoxin"/>
    <property type="match status" value="2"/>
</dbReference>
<accession>A0ABN9Y230</accession>
<dbReference type="SUPFAM" id="SSF46565">
    <property type="entry name" value="Chaperone J-domain"/>
    <property type="match status" value="1"/>
</dbReference>
<comment type="subcellular location">
    <subcellularLocation>
        <location evidence="1">Endoplasmic reticulum membrane</location>
        <topology evidence="1">Single-pass type IV membrane protein</topology>
    </subcellularLocation>
</comment>
<dbReference type="Pfam" id="PF00085">
    <property type="entry name" value="Thioredoxin"/>
    <property type="match status" value="1"/>
</dbReference>
<dbReference type="CDD" id="cd06257">
    <property type="entry name" value="DnaJ"/>
    <property type="match status" value="1"/>
</dbReference>
<dbReference type="PRINTS" id="PR00625">
    <property type="entry name" value="JDOMAIN"/>
</dbReference>
<dbReference type="InterPro" id="IPR036869">
    <property type="entry name" value="J_dom_sf"/>
</dbReference>
<evidence type="ECO:0000313" key="8">
    <source>
        <dbReference type="EMBL" id="CAK0906518.1"/>
    </source>
</evidence>